<dbReference type="EMBL" id="CP013342">
    <property type="protein sequence ID" value="AMU93690.1"/>
    <property type="molecule type" value="Genomic_DNA"/>
</dbReference>
<dbReference type="SUPFAM" id="SSF56935">
    <property type="entry name" value="Porins"/>
    <property type="match status" value="1"/>
</dbReference>
<reference evidence="17 18" key="2">
    <citation type="journal article" date="2016" name="Genome Announc.">
        <title>Complete Genome Sequence of Sphingopyxis terrae Strain 203-1 (NBRC 111660), a Polyethylene Glycol Degrader.</title>
        <authorList>
            <person name="Ohtsubo Y."/>
            <person name="Nonoyama S."/>
            <person name="Nagata Y."/>
            <person name="Numata M."/>
            <person name="Tsuchikane K."/>
            <person name="Hosoyama A."/>
            <person name="Yamazoe A."/>
            <person name="Tsuda M."/>
            <person name="Fujita N."/>
            <person name="Kawai F."/>
        </authorList>
    </citation>
    <scope>NUCLEOTIDE SEQUENCE [LARGE SCALE GENOMIC DNA]</scope>
    <source>
        <strain evidence="17 18">203-1</strain>
    </source>
</reference>
<keyword evidence="2 11" id="KW-0813">Transport</keyword>
<evidence type="ECO:0000256" key="9">
    <source>
        <dbReference type="ARBA" id="ARBA00023136"/>
    </source>
</evidence>
<dbReference type="KEGG" id="ster:AOA14_03595"/>
<evidence type="ECO:0000313" key="18">
    <source>
        <dbReference type="Proteomes" id="UP000076234"/>
    </source>
</evidence>
<dbReference type="Pfam" id="PF07715">
    <property type="entry name" value="Plug"/>
    <property type="match status" value="1"/>
</dbReference>
<organism evidence="17 18">
    <name type="scientific">Sphingopyxis terrae subsp. terrae NBRC 15098</name>
    <dbReference type="NCBI Taxonomy" id="1219058"/>
    <lineage>
        <taxon>Bacteria</taxon>
        <taxon>Pseudomonadati</taxon>
        <taxon>Pseudomonadota</taxon>
        <taxon>Alphaproteobacteria</taxon>
        <taxon>Sphingomonadales</taxon>
        <taxon>Sphingomonadaceae</taxon>
        <taxon>Sphingopyxis</taxon>
    </lineage>
</organism>
<evidence type="ECO:0000256" key="3">
    <source>
        <dbReference type="ARBA" id="ARBA00022452"/>
    </source>
</evidence>
<evidence type="ECO:0000256" key="2">
    <source>
        <dbReference type="ARBA" id="ARBA00022448"/>
    </source>
</evidence>
<feature type="chain" id="PRO_5007502356" evidence="14">
    <location>
        <begin position="24"/>
        <end position="766"/>
    </location>
</feature>
<dbReference type="Gene3D" id="2.40.170.20">
    <property type="entry name" value="TonB-dependent receptor, beta-barrel domain"/>
    <property type="match status" value="1"/>
</dbReference>
<dbReference type="InterPro" id="IPR000531">
    <property type="entry name" value="Beta-barrel_TonB"/>
</dbReference>
<feature type="region of interest" description="Disordered" evidence="13">
    <location>
        <begin position="23"/>
        <end position="43"/>
    </location>
</feature>
<evidence type="ECO:0000256" key="4">
    <source>
        <dbReference type="ARBA" id="ARBA00022496"/>
    </source>
</evidence>
<dbReference type="CDD" id="cd01347">
    <property type="entry name" value="ligand_gated_channel"/>
    <property type="match status" value="1"/>
</dbReference>
<dbReference type="GO" id="GO:0006826">
    <property type="term" value="P:iron ion transport"/>
    <property type="evidence" value="ECO:0007669"/>
    <property type="project" value="UniProtKB-KW"/>
</dbReference>
<comment type="similarity">
    <text evidence="11 12">Belongs to the TonB-dependent receptor family.</text>
</comment>
<keyword evidence="14" id="KW-0732">Signal</keyword>
<reference evidence="18" key="1">
    <citation type="submission" date="2015-11" db="EMBL/GenBank/DDBJ databases">
        <title>Complete genome sequence of a polyethylene glycol-degrading strain Sphingopyxis terrae strain 203-1 (NBRC 15098).</title>
        <authorList>
            <person name="Yoshiyuki O."/>
            <person name="Shouta N."/>
            <person name="Nagata Y."/>
            <person name="Numata M."/>
            <person name="Tsuchikane K."/>
            <person name="Hosoyama A."/>
            <person name="Yamazoe A."/>
            <person name="Tsuda M."/>
            <person name="Fujita N."/>
            <person name="Kawai F."/>
        </authorList>
    </citation>
    <scope>NUCLEOTIDE SEQUENCE [LARGE SCALE GENOMIC DNA]</scope>
    <source>
        <strain evidence="18">203-1</strain>
    </source>
</reference>
<keyword evidence="3 11" id="KW-1134">Transmembrane beta strand</keyword>
<dbReference type="InterPro" id="IPR036942">
    <property type="entry name" value="Beta-barrel_TonB_sf"/>
</dbReference>
<name>A0A142VV55_9SPHN</name>
<keyword evidence="8 12" id="KW-0798">TonB box</keyword>
<keyword evidence="4" id="KW-0410">Iron transport</keyword>
<feature type="domain" description="TonB-dependent receptor-like beta-barrel" evidence="15">
    <location>
        <begin position="287"/>
        <end position="731"/>
    </location>
</feature>
<comment type="subcellular location">
    <subcellularLocation>
        <location evidence="1 11">Cell outer membrane</location>
        <topology evidence="1 11">Multi-pass membrane protein</topology>
    </subcellularLocation>
</comment>
<dbReference type="STRING" id="1219058.AOA14_03595"/>
<dbReference type="GO" id="GO:0009279">
    <property type="term" value="C:cell outer membrane"/>
    <property type="evidence" value="ECO:0007669"/>
    <property type="project" value="UniProtKB-SubCell"/>
</dbReference>
<evidence type="ECO:0000256" key="1">
    <source>
        <dbReference type="ARBA" id="ARBA00004571"/>
    </source>
</evidence>
<dbReference type="RefSeq" id="WP_062900790.1">
    <property type="nucleotide sequence ID" value="NZ_CP013342.1"/>
</dbReference>
<evidence type="ECO:0000259" key="16">
    <source>
        <dbReference type="Pfam" id="PF07715"/>
    </source>
</evidence>
<proteinExistence type="inferred from homology"/>
<keyword evidence="7" id="KW-0406">Ion transport</keyword>
<sequence>MKAPLLVSASAVALFALPVAAQAQSSDAPPPADEAARDGARPSEDIIVTATRRSERLQDVPLSVTAFGQRELDDLGIVGYEGIAQNTPGIVVNRPTQNFNNFTARGINTNGYSAGLQSAVAIYVDELPISANGNSTILDPNLYDVERVEFLRGPQGTLFGSNSLAGAMRIITKSPDLNAFAASASVDLGLTGSSSLRQRYNAMVNVPIMQDEMGLRITGYYRNEDGWVDNIGTGIKDSNSLEAYGGRAILLMRPSDRMKVKLLISYENSKPADSGLINPTLGKFVRNSDRPDLFQGKLTNYNLTVNYEFDFAELISSTTLSTYDASFYVDLAGTYAQAFPFALDAYGYDDLFVQETRLVSRGDGPFQWVAGFFYYDKRRSVDFAYRSSPEYLAAKNIVGLPDEYYQRFNSYTDQNEVAGFGELTYKFSDKFWITGGLRYGNTQVQSFTRGGGYNSNYLTIAYCLSFPAACGFYVPPLAITSIPYAEGLKVSDDRLSWKASASWKPSEDLTTYVTVSTGFRTPVVNARAGLVSTIDPNDIVIPSGARSDSVTNYEAGLKGRWLGGDLTANLAAYYIDWKNIQVQANRVSDSIQFATNIGGAESYGLEFEIMARPIQGLSLAVNGSFNEAKVTKLTAVEAAISGAEVGTRLASPHFQGSATLRYDFQMAGSNSGFGAVNVSHAGSFPNQFPNVPGKPNVVSPTFDYTEAWTNVNLYAGVKIGALGLTAYVENLFNDSSITYVHPEAFLDGRYARMRPRTVGVRADYRF</sequence>
<dbReference type="InterPro" id="IPR012910">
    <property type="entry name" value="Plug_dom"/>
</dbReference>
<evidence type="ECO:0000256" key="12">
    <source>
        <dbReference type="RuleBase" id="RU003357"/>
    </source>
</evidence>
<evidence type="ECO:0000256" key="14">
    <source>
        <dbReference type="SAM" id="SignalP"/>
    </source>
</evidence>
<keyword evidence="17" id="KW-0675">Receptor</keyword>
<keyword evidence="9 11" id="KW-0472">Membrane</keyword>
<evidence type="ECO:0000256" key="11">
    <source>
        <dbReference type="PROSITE-ProRule" id="PRU01360"/>
    </source>
</evidence>
<gene>
    <name evidence="17" type="ORF">AOA14_03595</name>
</gene>
<keyword evidence="10 11" id="KW-0998">Cell outer membrane</keyword>
<feature type="compositionally biased region" description="Basic and acidic residues" evidence="13">
    <location>
        <begin position="34"/>
        <end position="43"/>
    </location>
</feature>
<dbReference type="Proteomes" id="UP000076234">
    <property type="component" value="Chromosome"/>
</dbReference>
<evidence type="ECO:0000256" key="6">
    <source>
        <dbReference type="ARBA" id="ARBA00023004"/>
    </source>
</evidence>
<dbReference type="PANTHER" id="PTHR32552">
    <property type="entry name" value="FERRICHROME IRON RECEPTOR-RELATED"/>
    <property type="match status" value="1"/>
</dbReference>
<keyword evidence="6" id="KW-0408">Iron</keyword>
<evidence type="ECO:0000256" key="13">
    <source>
        <dbReference type="SAM" id="MobiDB-lite"/>
    </source>
</evidence>
<dbReference type="InterPro" id="IPR039426">
    <property type="entry name" value="TonB-dep_rcpt-like"/>
</dbReference>
<dbReference type="AlphaFoldDB" id="A0A142VV55"/>
<dbReference type="PROSITE" id="PS52016">
    <property type="entry name" value="TONB_DEPENDENT_REC_3"/>
    <property type="match status" value="1"/>
</dbReference>
<evidence type="ECO:0000256" key="8">
    <source>
        <dbReference type="ARBA" id="ARBA00023077"/>
    </source>
</evidence>
<evidence type="ECO:0000259" key="15">
    <source>
        <dbReference type="Pfam" id="PF00593"/>
    </source>
</evidence>
<evidence type="ECO:0000256" key="7">
    <source>
        <dbReference type="ARBA" id="ARBA00023065"/>
    </source>
</evidence>
<dbReference type="Pfam" id="PF00593">
    <property type="entry name" value="TonB_dep_Rec_b-barrel"/>
    <property type="match status" value="1"/>
</dbReference>
<dbReference type="PANTHER" id="PTHR32552:SF81">
    <property type="entry name" value="TONB-DEPENDENT OUTER MEMBRANE RECEPTOR"/>
    <property type="match status" value="1"/>
</dbReference>
<keyword evidence="5 11" id="KW-0812">Transmembrane</keyword>
<feature type="domain" description="TonB-dependent receptor plug" evidence="16">
    <location>
        <begin position="57"/>
        <end position="167"/>
    </location>
</feature>
<feature type="signal peptide" evidence="14">
    <location>
        <begin position="1"/>
        <end position="23"/>
    </location>
</feature>
<evidence type="ECO:0000256" key="5">
    <source>
        <dbReference type="ARBA" id="ARBA00022692"/>
    </source>
</evidence>
<evidence type="ECO:0000313" key="17">
    <source>
        <dbReference type="EMBL" id="AMU93690.1"/>
    </source>
</evidence>
<protein>
    <submittedName>
        <fullName evidence="17">TonB-dependent receptor</fullName>
    </submittedName>
</protein>
<evidence type="ECO:0000256" key="10">
    <source>
        <dbReference type="ARBA" id="ARBA00023237"/>
    </source>
</evidence>
<accession>A0A142VV55</accession>